<dbReference type="Gene3D" id="2.60.40.10">
    <property type="entry name" value="Immunoglobulins"/>
    <property type="match status" value="1"/>
</dbReference>
<keyword evidence="3" id="KW-1280">Immunoglobulin</keyword>
<dbReference type="InterPro" id="IPR013106">
    <property type="entry name" value="Ig_V-set"/>
</dbReference>
<keyword evidence="1" id="KW-0391">Immunity</keyword>
<accession>A0AAW1B7U1</accession>
<reference evidence="5 6" key="1">
    <citation type="journal article" date="2024" name="Proc. Natl. Acad. Sci. U.S.A.">
        <title>The genetic regulatory architecture and epigenomic basis for age-related changes in rattlesnake venom.</title>
        <authorList>
            <person name="Hogan M.P."/>
            <person name="Holding M.L."/>
            <person name="Nystrom G.S."/>
            <person name="Colston T.J."/>
            <person name="Bartlett D.A."/>
            <person name="Mason A.J."/>
            <person name="Ellsworth S.A."/>
            <person name="Rautsaw R.M."/>
            <person name="Lawrence K.C."/>
            <person name="Strickland J.L."/>
            <person name="He B."/>
            <person name="Fraser P."/>
            <person name="Margres M.J."/>
            <person name="Gilbert D.M."/>
            <person name="Gibbs H.L."/>
            <person name="Parkinson C.L."/>
            <person name="Rokyta D.R."/>
        </authorList>
    </citation>
    <scope>NUCLEOTIDE SEQUENCE [LARGE SCALE GENOMIC DNA]</scope>
    <source>
        <strain evidence="5">DRR0105</strain>
    </source>
</reference>
<dbReference type="Pfam" id="PF07686">
    <property type="entry name" value="V-set"/>
    <property type="match status" value="1"/>
</dbReference>
<evidence type="ECO:0000256" key="3">
    <source>
        <dbReference type="ARBA" id="ARBA00043265"/>
    </source>
</evidence>
<dbReference type="SMART" id="SM00406">
    <property type="entry name" value="IGv"/>
    <property type="match status" value="1"/>
</dbReference>
<dbReference type="AlphaFoldDB" id="A0AAW1B7U1"/>
<name>A0AAW1B7U1_CROAD</name>
<dbReference type="GO" id="GO:0019814">
    <property type="term" value="C:immunoglobulin complex"/>
    <property type="evidence" value="ECO:0007669"/>
    <property type="project" value="UniProtKB-KW"/>
</dbReference>
<evidence type="ECO:0000313" key="5">
    <source>
        <dbReference type="EMBL" id="KAK9398089.1"/>
    </source>
</evidence>
<protein>
    <recommendedName>
        <fullName evidence="4">Ig-like domain-containing protein</fullName>
    </recommendedName>
</protein>
<dbReference type="EMBL" id="JAOTOJ010000008">
    <property type="protein sequence ID" value="KAK9398089.1"/>
    <property type="molecule type" value="Genomic_DNA"/>
</dbReference>
<dbReference type="InterPro" id="IPR007110">
    <property type="entry name" value="Ig-like_dom"/>
</dbReference>
<organism evidence="5 6">
    <name type="scientific">Crotalus adamanteus</name>
    <name type="common">Eastern diamondback rattlesnake</name>
    <dbReference type="NCBI Taxonomy" id="8729"/>
    <lineage>
        <taxon>Eukaryota</taxon>
        <taxon>Metazoa</taxon>
        <taxon>Chordata</taxon>
        <taxon>Craniata</taxon>
        <taxon>Vertebrata</taxon>
        <taxon>Euteleostomi</taxon>
        <taxon>Lepidosauria</taxon>
        <taxon>Squamata</taxon>
        <taxon>Bifurcata</taxon>
        <taxon>Unidentata</taxon>
        <taxon>Episquamata</taxon>
        <taxon>Toxicofera</taxon>
        <taxon>Serpentes</taxon>
        <taxon>Colubroidea</taxon>
        <taxon>Viperidae</taxon>
        <taxon>Crotalinae</taxon>
        <taxon>Crotalus</taxon>
    </lineage>
</organism>
<feature type="domain" description="Ig-like" evidence="4">
    <location>
        <begin position="38"/>
        <end position="146"/>
    </location>
</feature>
<dbReference type="InterPro" id="IPR036179">
    <property type="entry name" value="Ig-like_dom_sf"/>
</dbReference>
<comment type="caution">
    <text evidence="5">The sequence shown here is derived from an EMBL/GenBank/DDBJ whole genome shotgun (WGS) entry which is preliminary data.</text>
</comment>
<sequence length="146" mass="16088">SHQGASQTQSIIAVKKDCISHCPMDLAILLLLCVVSAPVYVHSTVQLVESGPGTASPGGSFRLTCKVTGDSIKSVWWEWIRQAPGKGLEWVGQIDWASDNWRIYYASSLQSRTTLSADDSHNEYYLTMRSLTAADSATYYCARKPQ</sequence>
<gene>
    <name evidence="5" type="ORF">NXF25_021450</name>
</gene>
<dbReference type="FunFam" id="2.60.40.10:FF:002426">
    <property type="entry name" value="Immunoglobulin heavy variable V15-2"/>
    <property type="match status" value="1"/>
</dbReference>
<evidence type="ECO:0000259" key="4">
    <source>
        <dbReference type="PROSITE" id="PS50835"/>
    </source>
</evidence>
<dbReference type="Proteomes" id="UP001474421">
    <property type="component" value="Unassembled WGS sequence"/>
</dbReference>
<dbReference type="GO" id="GO:0005576">
    <property type="term" value="C:extracellular region"/>
    <property type="evidence" value="ECO:0007669"/>
    <property type="project" value="UniProtKB-ARBA"/>
</dbReference>
<dbReference type="InterPro" id="IPR050199">
    <property type="entry name" value="IgHV"/>
</dbReference>
<proteinExistence type="predicted"/>
<dbReference type="PANTHER" id="PTHR23266">
    <property type="entry name" value="IMMUNOGLOBULIN HEAVY CHAIN"/>
    <property type="match status" value="1"/>
</dbReference>
<keyword evidence="6" id="KW-1185">Reference proteome</keyword>
<dbReference type="GO" id="GO:0002250">
    <property type="term" value="P:adaptive immune response"/>
    <property type="evidence" value="ECO:0007669"/>
    <property type="project" value="UniProtKB-KW"/>
</dbReference>
<feature type="non-terminal residue" evidence="5">
    <location>
        <position position="1"/>
    </location>
</feature>
<dbReference type="SUPFAM" id="SSF48726">
    <property type="entry name" value="Immunoglobulin"/>
    <property type="match status" value="1"/>
</dbReference>
<dbReference type="PROSITE" id="PS50835">
    <property type="entry name" value="IG_LIKE"/>
    <property type="match status" value="1"/>
</dbReference>
<keyword evidence="2" id="KW-1064">Adaptive immunity</keyword>
<evidence type="ECO:0000313" key="6">
    <source>
        <dbReference type="Proteomes" id="UP001474421"/>
    </source>
</evidence>
<evidence type="ECO:0000256" key="1">
    <source>
        <dbReference type="ARBA" id="ARBA00022859"/>
    </source>
</evidence>
<dbReference type="InterPro" id="IPR013783">
    <property type="entry name" value="Ig-like_fold"/>
</dbReference>
<evidence type="ECO:0000256" key="2">
    <source>
        <dbReference type="ARBA" id="ARBA00023130"/>
    </source>
</evidence>